<accession>G0QZV9</accession>
<organism evidence="1 2">
    <name type="scientific">Ichthyophthirius multifiliis</name>
    <name type="common">White spot disease agent</name>
    <name type="synonym">Ich</name>
    <dbReference type="NCBI Taxonomy" id="5932"/>
    <lineage>
        <taxon>Eukaryota</taxon>
        <taxon>Sar</taxon>
        <taxon>Alveolata</taxon>
        <taxon>Ciliophora</taxon>
        <taxon>Intramacronucleata</taxon>
        <taxon>Oligohymenophorea</taxon>
        <taxon>Hymenostomatida</taxon>
        <taxon>Ophryoglenina</taxon>
        <taxon>Ichthyophthirius</taxon>
    </lineage>
</organism>
<dbReference type="EMBL" id="GL984170">
    <property type="protein sequence ID" value="EGR29254.1"/>
    <property type="molecule type" value="Genomic_DNA"/>
</dbReference>
<keyword evidence="2" id="KW-1185">Reference proteome</keyword>
<dbReference type="GeneID" id="14905345"/>
<dbReference type="AlphaFoldDB" id="G0QZV9"/>
<protein>
    <submittedName>
        <fullName evidence="1">Uncharacterized protein</fullName>
    </submittedName>
</protein>
<dbReference type="RefSeq" id="XP_004030490.1">
    <property type="nucleotide sequence ID" value="XM_004030442.1"/>
</dbReference>
<evidence type="ECO:0000313" key="2">
    <source>
        <dbReference type="Proteomes" id="UP000008983"/>
    </source>
</evidence>
<proteinExistence type="predicted"/>
<dbReference type="Proteomes" id="UP000008983">
    <property type="component" value="Unassembled WGS sequence"/>
</dbReference>
<evidence type="ECO:0000313" key="1">
    <source>
        <dbReference type="EMBL" id="EGR29254.1"/>
    </source>
</evidence>
<gene>
    <name evidence="1" type="ORF">IMG5_160110</name>
</gene>
<sequence length="82" mass="10123">MNNWIQLKKHPMKKYLYRANRKNEQFIEMDQIIQEKNYQCELLQKDLQNMTVRNETLESQLEIDKVKLINNVMIKKFFQPSF</sequence>
<dbReference type="InParanoid" id="G0QZV9"/>
<reference evidence="1 2" key="1">
    <citation type="submission" date="2011-07" db="EMBL/GenBank/DDBJ databases">
        <authorList>
            <person name="Coyne R."/>
            <person name="Brami D."/>
            <person name="Johnson J."/>
            <person name="Hostetler J."/>
            <person name="Hannick L."/>
            <person name="Clark T."/>
            <person name="Cassidy-Hanley D."/>
            <person name="Inman J."/>
        </authorList>
    </citation>
    <scope>NUCLEOTIDE SEQUENCE [LARGE SCALE GENOMIC DNA]</scope>
    <source>
        <strain evidence="1 2">G5</strain>
    </source>
</reference>
<name>G0QZV9_ICHMU</name>